<protein>
    <recommendedName>
        <fullName evidence="4">Porin</fullName>
    </recommendedName>
</protein>
<dbReference type="OrthoDB" id="1014488at2"/>
<dbReference type="Pfam" id="PF07396">
    <property type="entry name" value="Porin_O_P"/>
    <property type="match status" value="1"/>
</dbReference>
<feature type="chain" id="PRO_5019049651" description="Porin" evidence="1">
    <location>
        <begin position="24"/>
        <end position="451"/>
    </location>
</feature>
<name>A0A3S9VZM9_9BACT</name>
<evidence type="ECO:0008006" key="4">
    <source>
        <dbReference type="Google" id="ProtNLM"/>
    </source>
</evidence>
<dbReference type="InterPro" id="IPR010870">
    <property type="entry name" value="Porin_O/P"/>
</dbReference>
<feature type="signal peptide" evidence="1">
    <location>
        <begin position="1"/>
        <end position="23"/>
    </location>
</feature>
<proteinExistence type="predicted"/>
<evidence type="ECO:0000313" key="2">
    <source>
        <dbReference type="EMBL" id="AZS31985.1"/>
    </source>
</evidence>
<dbReference type="Proteomes" id="UP000270673">
    <property type="component" value="Chromosome"/>
</dbReference>
<organism evidence="2 3">
    <name type="scientific">Butyricimonas faecalis</name>
    <dbReference type="NCBI Taxonomy" id="2093856"/>
    <lineage>
        <taxon>Bacteria</taxon>
        <taxon>Pseudomonadati</taxon>
        <taxon>Bacteroidota</taxon>
        <taxon>Bacteroidia</taxon>
        <taxon>Bacteroidales</taxon>
        <taxon>Odoribacteraceae</taxon>
        <taxon>Butyricimonas</taxon>
    </lineage>
</organism>
<dbReference type="Gene3D" id="2.40.160.10">
    <property type="entry name" value="Porin"/>
    <property type="match status" value="1"/>
</dbReference>
<keyword evidence="1" id="KW-0732">Signal</keyword>
<dbReference type="KEGG" id="buy:D8S85_10425"/>
<reference evidence="2 3" key="1">
    <citation type="submission" date="2018-10" db="EMBL/GenBank/DDBJ databases">
        <title>Butyricimonas faecalis sp. nov., isolated from human faeces and emended description of the genus Butyricimonas.</title>
        <authorList>
            <person name="Le Roy T."/>
            <person name="Van der Smissen P."/>
            <person name="Paquot A."/>
            <person name="Delzenne N."/>
            <person name="Muccioli G."/>
            <person name="Collet J.-F."/>
            <person name="Cani P.D."/>
        </authorList>
    </citation>
    <scope>NUCLEOTIDE SEQUENCE [LARGE SCALE GENOMIC DNA]</scope>
    <source>
        <strain evidence="2 3">H184</strain>
    </source>
</reference>
<gene>
    <name evidence="2" type="ORF">D8S85_10425</name>
</gene>
<dbReference type="InterPro" id="IPR023614">
    <property type="entry name" value="Porin_dom_sf"/>
</dbReference>
<accession>A0A3S9VZM9</accession>
<sequence length="451" mass="51073">MKKYILFLVVLFALVLSSKMVKAQVEDVANPLLQYINKDKGIRFTAGARLFADVAYYHSEYTPMKSGAAITDARVRTSLTYGPLYFYADFDFSKGVFKQKNIFVRYNFHESAFGIHSVKAGYFNEPSSMSLNASLYNYHFISRAAPAMALSAGRGLGITYKYYDAMFFADQGIFSENKYNDQISGFQGVSLSGRWLYKPLNNEFITLHVGASFRYGRINTGEVVNNVFKTNIELESNMQTYVDGTTEFLNARVPWAKNTITVGPEVLVVTSNMFLRGEYIYKRLYKKRNDEALFENQLGGVWSWTTLSAWQAGNPIRSSKFQGAYVEMGYLLCGEGYGYDDEYGLLRGCNEGGDLEIVARYSYTDLNDINKGDFFLIGKQVFYPGGVVADYPAVSTSIGGGRLHAATIGVNYTFNRYVKVMGEYQYSNLKNVYFPLDKNFHQLQMRLMVSF</sequence>
<dbReference type="RefSeq" id="WP_106625067.1">
    <property type="nucleotide sequence ID" value="NZ_CP032819.1"/>
</dbReference>
<dbReference type="AlphaFoldDB" id="A0A3S9VZM9"/>
<evidence type="ECO:0000256" key="1">
    <source>
        <dbReference type="SAM" id="SignalP"/>
    </source>
</evidence>
<evidence type="ECO:0000313" key="3">
    <source>
        <dbReference type="Proteomes" id="UP000270673"/>
    </source>
</evidence>
<dbReference type="EMBL" id="CP032819">
    <property type="protein sequence ID" value="AZS31985.1"/>
    <property type="molecule type" value="Genomic_DNA"/>
</dbReference>
<keyword evidence="3" id="KW-1185">Reference proteome</keyword>